<proteinExistence type="predicted"/>
<reference evidence="1" key="1">
    <citation type="submission" date="2023-03" db="EMBL/GenBank/DDBJ databases">
        <title>Chromosome-level genomes of two armyworms, Mythimna separata and Mythimna loreyi, provide insights into the biosynthesis and reception of sex pheromones.</title>
        <authorList>
            <person name="Zhao H."/>
        </authorList>
    </citation>
    <scope>NUCLEOTIDE SEQUENCE</scope>
    <source>
        <strain evidence="1">BeijingLab</strain>
    </source>
</reference>
<sequence>MNIRIPRWMRHEDKNVVTELHGFSDASKLAYAAVVYFRVVDQEGNVHISLVTAKTKVAPIKQVSIPRLELCGAVLLTKLMAEVGEVLGVQKLDWHAWTDSEVVLAWLSSHPSRWKTFVANRVSDILNILDTHHWSHVSTKHNPADCASRGVSPAELESMSIWWRGPDFLRQQEFEYKKPKHLITRLEEVKVNTCTFLFFFFFFYGR</sequence>
<dbReference type="Proteomes" id="UP001231649">
    <property type="component" value="Chromosome 13"/>
</dbReference>
<evidence type="ECO:0000313" key="2">
    <source>
        <dbReference type="Proteomes" id="UP001231649"/>
    </source>
</evidence>
<name>A0ACC2QK21_9NEOP</name>
<organism evidence="1 2">
    <name type="scientific">Mythimna loreyi</name>
    <dbReference type="NCBI Taxonomy" id="667449"/>
    <lineage>
        <taxon>Eukaryota</taxon>
        <taxon>Metazoa</taxon>
        <taxon>Ecdysozoa</taxon>
        <taxon>Arthropoda</taxon>
        <taxon>Hexapoda</taxon>
        <taxon>Insecta</taxon>
        <taxon>Pterygota</taxon>
        <taxon>Neoptera</taxon>
        <taxon>Endopterygota</taxon>
        <taxon>Lepidoptera</taxon>
        <taxon>Glossata</taxon>
        <taxon>Ditrysia</taxon>
        <taxon>Noctuoidea</taxon>
        <taxon>Noctuidae</taxon>
        <taxon>Noctuinae</taxon>
        <taxon>Hadenini</taxon>
        <taxon>Mythimna</taxon>
    </lineage>
</organism>
<keyword evidence="2" id="KW-1185">Reference proteome</keyword>
<protein>
    <submittedName>
        <fullName evidence="1">Uncharacterized protein</fullName>
    </submittedName>
</protein>
<comment type="caution">
    <text evidence="1">The sequence shown here is derived from an EMBL/GenBank/DDBJ whole genome shotgun (WGS) entry which is preliminary data.</text>
</comment>
<gene>
    <name evidence="1" type="ORF">PYW08_002789</name>
</gene>
<dbReference type="EMBL" id="CM056789">
    <property type="protein sequence ID" value="KAJ8718552.1"/>
    <property type="molecule type" value="Genomic_DNA"/>
</dbReference>
<accession>A0ACC2QK21</accession>
<evidence type="ECO:0000313" key="1">
    <source>
        <dbReference type="EMBL" id="KAJ8718552.1"/>
    </source>
</evidence>